<gene>
    <name evidence="2" type="ORF">B0H16DRAFT_1697212</name>
</gene>
<keyword evidence="3" id="KW-1185">Reference proteome</keyword>
<organism evidence="2 3">
    <name type="scientific">Mycena metata</name>
    <dbReference type="NCBI Taxonomy" id="1033252"/>
    <lineage>
        <taxon>Eukaryota</taxon>
        <taxon>Fungi</taxon>
        <taxon>Dikarya</taxon>
        <taxon>Basidiomycota</taxon>
        <taxon>Agaricomycotina</taxon>
        <taxon>Agaricomycetes</taxon>
        <taxon>Agaricomycetidae</taxon>
        <taxon>Agaricales</taxon>
        <taxon>Marasmiineae</taxon>
        <taxon>Mycenaceae</taxon>
        <taxon>Mycena</taxon>
    </lineage>
</organism>
<evidence type="ECO:0000256" key="1">
    <source>
        <dbReference type="SAM" id="MobiDB-lite"/>
    </source>
</evidence>
<name>A0AAD7MRV4_9AGAR</name>
<feature type="compositionally biased region" description="Basic and acidic residues" evidence="1">
    <location>
        <begin position="145"/>
        <end position="156"/>
    </location>
</feature>
<evidence type="ECO:0000313" key="3">
    <source>
        <dbReference type="Proteomes" id="UP001215598"/>
    </source>
</evidence>
<feature type="region of interest" description="Disordered" evidence="1">
    <location>
        <begin position="108"/>
        <end position="270"/>
    </location>
</feature>
<feature type="compositionally biased region" description="Basic residues" evidence="1">
    <location>
        <begin position="180"/>
        <end position="189"/>
    </location>
</feature>
<evidence type="ECO:0000313" key="2">
    <source>
        <dbReference type="EMBL" id="KAJ7729301.1"/>
    </source>
</evidence>
<reference evidence="2" key="1">
    <citation type="submission" date="2023-03" db="EMBL/GenBank/DDBJ databases">
        <title>Massive genome expansion in bonnet fungi (Mycena s.s.) driven by repeated elements and novel gene families across ecological guilds.</title>
        <authorList>
            <consortium name="Lawrence Berkeley National Laboratory"/>
            <person name="Harder C.B."/>
            <person name="Miyauchi S."/>
            <person name="Viragh M."/>
            <person name="Kuo A."/>
            <person name="Thoen E."/>
            <person name="Andreopoulos B."/>
            <person name="Lu D."/>
            <person name="Skrede I."/>
            <person name="Drula E."/>
            <person name="Henrissat B."/>
            <person name="Morin E."/>
            <person name="Kohler A."/>
            <person name="Barry K."/>
            <person name="LaButti K."/>
            <person name="Morin E."/>
            <person name="Salamov A."/>
            <person name="Lipzen A."/>
            <person name="Mereny Z."/>
            <person name="Hegedus B."/>
            <person name="Baldrian P."/>
            <person name="Stursova M."/>
            <person name="Weitz H."/>
            <person name="Taylor A."/>
            <person name="Grigoriev I.V."/>
            <person name="Nagy L.G."/>
            <person name="Martin F."/>
            <person name="Kauserud H."/>
        </authorList>
    </citation>
    <scope>NUCLEOTIDE SEQUENCE</scope>
    <source>
        <strain evidence="2">CBHHK182m</strain>
    </source>
</reference>
<dbReference type="AlphaFoldDB" id="A0AAD7MRV4"/>
<protein>
    <submittedName>
        <fullName evidence="2">Uncharacterized protein</fullName>
    </submittedName>
</protein>
<proteinExistence type="predicted"/>
<feature type="compositionally biased region" description="Basic and acidic residues" evidence="1">
    <location>
        <begin position="233"/>
        <end position="242"/>
    </location>
</feature>
<dbReference type="EMBL" id="JARKIB010000166">
    <property type="protein sequence ID" value="KAJ7729301.1"/>
    <property type="molecule type" value="Genomic_DNA"/>
</dbReference>
<feature type="compositionally biased region" description="Basic and acidic residues" evidence="1">
    <location>
        <begin position="213"/>
        <end position="224"/>
    </location>
</feature>
<accession>A0AAD7MRV4</accession>
<comment type="caution">
    <text evidence="2">The sequence shown here is derived from an EMBL/GenBank/DDBJ whole genome shotgun (WGS) entry which is preliminary data.</text>
</comment>
<sequence>MSSQFAIRRQDLAAATASFEVLFLAMPSDLSGPRIFGLIDRKCQLYRRQIIDLPLVALNEQKSQIPRLAQLLAYHRVQSGPTGIHSYRMYSGKGKEGREVEERVAAECKRAQRAESESGASRHSQPGGLDLTQRGGAGVVMYAEGRNKEGDGEARGGKSGSQVKEEPWVKSQDTSYLVQSHKKKQRKKITWMTTSNGQSRENRRPAPRPVADNGRKKSGTEADLPKSTPLTPEECRWTKPADKFMISPSAKRDILEPTGSTATQIIEHPS</sequence>
<dbReference type="Proteomes" id="UP001215598">
    <property type="component" value="Unassembled WGS sequence"/>
</dbReference>